<gene>
    <name evidence="1" type="ORF">SOIL9_22800</name>
</gene>
<reference evidence="1 2" key="1">
    <citation type="submission" date="2019-05" db="EMBL/GenBank/DDBJ databases">
        <authorList>
            <consortium name="Science for Life Laboratories"/>
        </authorList>
    </citation>
    <scope>NUCLEOTIDE SEQUENCE [LARGE SCALE GENOMIC DNA]</scope>
    <source>
        <strain evidence="1">Soil9</strain>
    </source>
</reference>
<dbReference type="EMBL" id="LR593886">
    <property type="protein sequence ID" value="VTR95434.1"/>
    <property type="molecule type" value="Genomic_DNA"/>
</dbReference>
<name>A0A6P2D5Q7_9BACT</name>
<dbReference type="Proteomes" id="UP000464178">
    <property type="component" value="Chromosome"/>
</dbReference>
<keyword evidence="2" id="KW-1185">Reference proteome</keyword>
<dbReference type="RefSeq" id="WP_162669850.1">
    <property type="nucleotide sequence ID" value="NZ_LR593886.1"/>
</dbReference>
<accession>A0A6P2D5Q7</accession>
<sequence>MIQVTWQDEVLDVTRLVFGDDCPFRATLDRIAARFALNVADDRTNPCPGDFWIGCHPRAGWGTADANLIGWAGLVDVPQAVSALRRATAELTPAGSSVLAAPRFGFAVAFG</sequence>
<proteinExistence type="predicted"/>
<protein>
    <submittedName>
        <fullName evidence="1">Uncharacterized protein</fullName>
    </submittedName>
</protein>
<dbReference type="AlphaFoldDB" id="A0A6P2D5Q7"/>
<organism evidence="1 2">
    <name type="scientific">Gemmata massiliana</name>
    <dbReference type="NCBI Taxonomy" id="1210884"/>
    <lineage>
        <taxon>Bacteria</taxon>
        <taxon>Pseudomonadati</taxon>
        <taxon>Planctomycetota</taxon>
        <taxon>Planctomycetia</taxon>
        <taxon>Gemmatales</taxon>
        <taxon>Gemmataceae</taxon>
        <taxon>Gemmata</taxon>
    </lineage>
</organism>
<dbReference type="KEGG" id="gms:SOIL9_22800"/>
<evidence type="ECO:0000313" key="1">
    <source>
        <dbReference type="EMBL" id="VTR95434.1"/>
    </source>
</evidence>
<evidence type="ECO:0000313" key="2">
    <source>
        <dbReference type="Proteomes" id="UP000464178"/>
    </source>
</evidence>